<protein>
    <submittedName>
        <fullName evidence="1">Uncharacterized protein</fullName>
    </submittedName>
</protein>
<proteinExistence type="predicted"/>
<reference evidence="1 3" key="1">
    <citation type="submission" date="2015-05" db="EMBL/GenBank/DDBJ databases">
        <title>Genome assembly of Archangium gephyra DSM 2261.</title>
        <authorList>
            <person name="Sharma G."/>
            <person name="Subramanian S."/>
        </authorList>
    </citation>
    <scope>NUCLEOTIDE SEQUENCE [LARGE SCALE GENOMIC DNA]</scope>
    <source>
        <strain evidence="1 3">DSM 2261</strain>
    </source>
</reference>
<dbReference type="KEGG" id="age:AA314_06627"/>
<reference evidence="2 4" key="2">
    <citation type="submission" date="2018-08" db="EMBL/GenBank/DDBJ databases">
        <title>Genomic Encyclopedia of Archaeal and Bacterial Type Strains, Phase II (KMG-II): from individual species to whole genera.</title>
        <authorList>
            <person name="Goeker M."/>
        </authorList>
    </citation>
    <scope>NUCLEOTIDE SEQUENCE [LARGE SCALE GENOMIC DNA]</scope>
    <source>
        <strain evidence="2 4">DSM 2261</strain>
    </source>
</reference>
<organism evidence="1 3">
    <name type="scientific">Archangium gephyra</name>
    <dbReference type="NCBI Taxonomy" id="48"/>
    <lineage>
        <taxon>Bacteria</taxon>
        <taxon>Pseudomonadati</taxon>
        <taxon>Myxococcota</taxon>
        <taxon>Myxococcia</taxon>
        <taxon>Myxococcales</taxon>
        <taxon>Cystobacterineae</taxon>
        <taxon>Archangiaceae</taxon>
        <taxon>Archangium</taxon>
    </lineage>
</organism>
<accession>A0AAC8QDB6</accession>
<evidence type="ECO:0000313" key="2">
    <source>
        <dbReference type="EMBL" id="REG35705.1"/>
    </source>
</evidence>
<evidence type="ECO:0000313" key="3">
    <source>
        <dbReference type="Proteomes" id="UP000035579"/>
    </source>
</evidence>
<sequence>MTFVLKRPGPLVAAVFLIYRAGKAPPRVLWRPRRHGGRAEGD</sequence>
<evidence type="ECO:0000313" key="1">
    <source>
        <dbReference type="EMBL" id="AKJ05001.1"/>
    </source>
</evidence>
<dbReference type="AlphaFoldDB" id="A0AAC8QDB6"/>
<keyword evidence="4" id="KW-1185">Reference proteome</keyword>
<dbReference type="EMBL" id="CP011509">
    <property type="protein sequence ID" value="AKJ05001.1"/>
    <property type="molecule type" value="Genomic_DNA"/>
</dbReference>
<dbReference type="Proteomes" id="UP000256345">
    <property type="component" value="Unassembled WGS sequence"/>
</dbReference>
<gene>
    <name evidence="1" type="ORF">AA314_06627</name>
    <name evidence="2" type="ORF">ATI61_10273</name>
</gene>
<evidence type="ECO:0000313" key="4">
    <source>
        <dbReference type="Proteomes" id="UP000256345"/>
    </source>
</evidence>
<dbReference type="Proteomes" id="UP000035579">
    <property type="component" value="Chromosome"/>
</dbReference>
<dbReference type="EMBL" id="QUMU01000002">
    <property type="protein sequence ID" value="REG35705.1"/>
    <property type="molecule type" value="Genomic_DNA"/>
</dbReference>
<name>A0AAC8QDB6_9BACT</name>